<organism evidence="3">
    <name type="scientific">Tuwongella immobilis</name>
    <dbReference type="NCBI Taxonomy" id="692036"/>
    <lineage>
        <taxon>Bacteria</taxon>
        <taxon>Pseudomonadati</taxon>
        <taxon>Planctomycetota</taxon>
        <taxon>Planctomycetia</taxon>
        <taxon>Gemmatales</taxon>
        <taxon>Gemmataceae</taxon>
        <taxon>Tuwongella</taxon>
    </lineage>
</organism>
<keyword evidence="3" id="KW-0456">Lyase</keyword>
<evidence type="ECO:0000313" key="3">
    <source>
        <dbReference type="EMBL" id="VIP04599.1"/>
    </source>
</evidence>
<accession>A0A6C2YU75</accession>
<name>A0A6C2YU75_9BACT</name>
<evidence type="ECO:0000256" key="2">
    <source>
        <dbReference type="SAM" id="SignalP"/>
    </source>
</evidence>
<dbReference type="PANTHER" id="PTHR12697:SF5">
    <property type="entry name" value="DEOXYHYPUSINE HYDROXYLASE"/>
    <property type="match status" value="1"/>
</dbReference>
<dbReference type="GO" id="GO:0016829">
    <property type="term" value="F:lyase activity"/>
    <property type="evidence" value="ECO:0007669"/>
    <property type="project" value="UniProtKB-KW"/>
</dbReference>
<reference evidence="3" key="1">
    <citation type="submission" date="2019-04" db="EMBL/GenBank/DDBJ databases">
        <authorList>
            <consortium name="Science for Life Laboratories"/>
        </authorList>
    </citation>
    <scope>NUCLEOTIDE SEQUENCE</scope>
    <source>
        <strain evidence="3">MBLW1</strain>
    </source>
</reference>
<gene>
    <name evidence="3" type="ORF">GMBLW1_45940</name>
</gene>
<dbReference type="InParanoid" id="A0A6C2YU75"/>
<dbReference type="InterPro" id="IPR016024">
    <property type="entry name" value="ARM-type_fold"/>
</dbReference>
<feature type="chain" id="PRO_5036383943" description="HEAT repeat domain-containing protein" evidence="2">
    <location>
        <begin position="25"/>
        <end position="379"/>
    </location>
</feature>
<dbReference type="InterPro" id="IPR004155">
    <property type="entry name" value="PBS_lyase_HEAT"/>
</dbReference>
<dbReference type="PANTHER" id="PTHR12697">
    <property type="entry name" value="PBS LYASE HEAT-LIKE PROTEIN"/>
    <property type="match status" value="1"/>
</dbReference>
<dbReference type="SUPFAM" id="SSF48371">
    <property type="entry name" value="ARM repeat"/>
    <property type="match status" value="1"/>
</dbReference>
<evidence type="ECO:0000313" key="4">
    <source>
        <dbReference type="Proteomes" id="UP000464378"/>
    </source>
</evidence>
<dbReference type="KEGG" id="tim:GMBLW1_45940"/>
<evidence type="ECO:0000256" key="1">
    <source>
        <dbReference type="SAM" id="MobiDB-lite"/>
    </source>
</evidence>
<protein>
    <recommendedName>
        <fullName evidence="5">HEAT repeat domain-containing protein</fullName>
    </recommendedName>
</protein>
<dbReference type="EMBL" id="LR586016">
    <property type="protein sequence ID" value="VIP04599.1"/>
    <property type="molecule type" value="Genomic_DNA"/>
</dbReference>
<dbReference type="Pfam" id="PF13646">
    <property type="entry name" value="HEAT_2"/>
    <property type="match status" value="2"/>
</dbReference>
<dbReference type="AlphaFoldDB" id="A0A6C2YU75"/>
<keyword evidence="2" id="KW-0732">Signal</keyword>
<feature type="signal peptide" evidence="2">
    <location>
        <begin position="1"/>
        <end position="24"/>
    </location>
</feature>
<evidence type="ECO:0008006" key="5">
    <source>
        <dbReference type="Google" id="ProtNLM"/>
    </source>
</evidence>
<dbReference type="GO" id="GO:0016491">
    <property type="term" value="F:oxidoreductase activity"/>
    <property type="evidence" value="ECO:0007669"/>
    <property type="project" value="TreeGrafter"/>
</dbReference>
<sequence>MQRNRARMILAAGLGLGLVMMSVAQPPAATPETMPSGSQSNSPGMKNAPQPKYPTKVLDKGPSEWAKDILDRDPGVSEAAIKMMLVFGPEGRRYGAKNLIVSLNKSDANCRAAAASVIGAFSGFDEPALQREAVSRLTSAMGDPQVVVRLAAVNAISAIGPPATNSAIPVMCARLTDEPNYEIRRAAAVALGRCAQSEKGPPERRAIVALAKGLNDSSALVRRDCVQSLIVLGPPTEPADAALLKSMITKNALSDRDKLVSLWSRVCLMRMDPTAINDANFEVIFQSLRGTEAEMCLQGAHAVGVIGSLASKAVPDLIKLLDHKEPQVAATAAWSLGQMGTAGNPALAKLQTLTTSKDEDLAKIAKQAIEDIRNPKKDP</sequence>
<proteinExistence type="predicted"/>
<dbReference type="Gene3D" id="1.25.10.10">
    <property type="entry name" value="Leucine-rich Repeat Variant"/>
    <property type="match status" value="3"/>
</dbReference>
<keyword evidence="4" id="KW-1185">Reference proteome</keyword>
<dbReference type="InterPro" id="IPR011989">
    <property type="entry name" value="ARM-like"/>
</dbReference>
<feature type="compositionally biased region" description="Polar residues" evidence="1">
    <location>
        <begin position="33"/>
        <end position="44"/>
    </location>
</feature>
<dbReference type="RefSeq" id="WP_162659664.1">
    <property type="nucleotide sequence ID" value="NZ_LR593887.1"/>
</dbReference>
<dbReference type="EMBL" id="LR593887">
    <property type="protein sequence ID" value="VTS06559.1"/>
    <property type="molecule type" value="Genomic_DNA"/>
</dbReference>
<dbReference type="Proteomes" id="UP000464378">
    <property type="component" value="Chromosome"/>
</dbReference>
<dbReference type="SMART" id="SM00567">
    <property type="entry name" value="EZ_HEAT"/>
    <property type="match status" value="4"/>
</dbReference>
<feature type="region of interest" description="Disordered" evidence="1">
    <location>
        <begin position="27"/>
        <end position="60"/>
    </location>
</feature>